<gene>
    <name evidence="3" type="ORF">ABZ071_27725</name>
</gene>
<dbReference type="NCBIfam" id="NF033564">
    <property type="entry name" value="transpos_ISAs1"/>
    <property type="match status" value="1"/>
</dbReference>
<dbReference type="InterPro" id="IPR047647">
    <property type="entry name" value="ISAs1_transpos"/>
</dbReference>
<evidence type="ECO:0000259" key="2">
    <source>
        <dbReference type="Pfam" id="PF01609"/>
    </source>
</evidence>
<reference evidence="3 4" key="1">
    <citation type="submission" date="2024-06" db="EMBL/GenBank/DDBJ databases">
        <title>The Natural Products Discovery Center: Release of the First 8490 Sequenced Strains for Exploring Actinobacteria Biosynthetic Diversity.</title>
        <authorList>
            <person name="Kalkreuter E."/>
            <person name="Kautsar S.A."/>
            <person name="Yang D."/>
            <person name="Bader C.D."/>
            <person name="Teijaro C.N."/>
            <person name="Fluegel L."/>
            <person name="Davis C.M."/>
            <person name="Simpson J.R."/>
            <person name="Lauterbach L."/>
            <person name="Steele A.D."/>
            <person name="Gui C."/>
            <person name="Meng S."/>
            <person name="Li G."/>
            <person name="Viehrig K."/>
            <person name="Ye F."/>
            <person name="Su P."/>
            <person name="Kiefer A.F."/>
            <person name="Nichols A."/>
            <person name="Cepeda A.J."/>
            <person name="Yan W."/>
            <person name="Fan B."/>
            <person name="Jiang Y."/>
            <person name="Adhikari A."/>
            <person name="Zheng C.-J."/>
            <person name="Schuster L."/>
            <person name="Cowan T.M."/>
            <person name="Smanski M.J."/>
            <person name="Chevrette M.G."/>
            <person name="De Carvalho L.P.S."/>
            <person name="Shen B."/>
        </authorList>
    </citation>
    <scope>NUCLEOTIDE SEQUENCE [LARGE SCALE GENOMIC DNA]</scope>
    <source>
        <strain evidence="3 4">NPDC006286</strain>
    </source>
</reference>
<sequence>PANPPPTSPEHNPSNQKNSKDQPLHHFQGLDLADWLCSRLPVAPPAAGRVIAVDGKVVRGAVLPEGRVHLLSAYDTSTGVVLAQVQVAAKSNEIPAFAPLLEQVAARLGGLAGVVIVADVLHTQVAHARTVAAAGGHLYVSVKANQPTLFAQLKRLPWADVTAVVRPVPSRR</sequence>
<evidence type="ECO:0000313" key="4">
    <source>
        <dbReference type="Proteomes" id="UP001550348"/>
    </source>
</evidence>
<dbReference type="Proteomes" id="UP001550348">
    <property type="component" value="Unassembled WGS sequence"/>
</dbReference>
<dbReference type="RefSeq" id="WP_355667201.1">
    <property type="nucleotide sequence ID" value="NZ_JBEXRX010000118.1"/>
</dbReference>
<dbReference type="EMBL" id="JBEXRX010000118">
    <property type="protein sequence ID" value="MEU0155623.1"/>
    <property type="molecule type" value="Genomic_DNA"/>
</dbReference>
<keyword evidence="4" id="KW-1185">Reference proteome</keyword>
<dbReference type="PANTHER" id="PTHR30298:SF0">
    <property type="entry name" value="PROTEIN YBFL-RELATED"/>
    <property type="match status" value="1"/>
</dbReference>
<dbReference type="Pfam" id="PF01609">
    <property type="entry name" value="DDE_Tnp_1"/>
    <property type="match status" value="1"/>
</dbReference>
<organism evidence="3 4">
    <name type="scientific">Micromonospora fulviviridis</name>
    <dbReference type="NCBI Taxonomy" id="47860"/>
    <lineage>
        <taxon>Bacteria</taxon>
        <taxon>Bacillati</taxon>
        <taxon>Actinomycetota</taxon>
        <taxon>Actinomycetes</taxon>
        <taxon>Micromonosporales</taxon>
        <taxon>Micromonosporaceae</taxon>
        <taxon>Micromonospora</taxon>
    </lineage>
</organism>
<feature type="non-terminal residue" evidence="3">
    <location>
        <position position="1"/>
    </location>
</feature>
<feature type="region of interest" description="Disordered" evidence="1">
    <location>
        <begin position="1"/>
        <end position="23"/>
    </location>
</feature>
<dbReference type="PANTHER" id="PTHR30298">
    <property type="entry name" value="H REPEAT-ASSOCIATED PREDICTED TRANSPOSASE"/>
    <property type="match status" value="1"/>
</dbReference>
<evidence type="ECO:0000313" key="3">
    <source>
        <dbReference type="EMBL" id="MEU0155623.1"/>
    </source>
</evidence>
<dbReference type="InterPro" id="IPR051698">
    <property type="entry name" value="Transposase_11-like"/>
</dbReference>
<dbReference type="InterPro" id="IPR002559">
    <property type="entry name" value="Transposase_11"/>
</dbReference>
<accession>A0ABV2VS50</accession>
<feature type="domain" description="Transposase IS4-like" evidence="2">
    <location>
        <begin position="48"/>
        <end position="146"/>
    </location>
</feature>
<comment type="caution">
    <text evidence="3">The sequence shown here is derived from an EMBL/GenBank/DDBJ whole genome shotgun (WGS) entry which is preliminary data.</text>
</comment>
<evidence type="ECO:0000256" key="1">
    <source>
        <dbReference type="SAM" id="MobiDB-lite"/>
    </source>
</evidence>
<name>A0ABV2VS50_9ACTN</name>
<protein>
    <submittedName>
        <fullName evidence="3">ISAs1 family transposase</fullName>
    </submittedName>
</protein>
<proteinExistence type="predicted"/>